<dbReference type="AlphaFoldDB" id="A0AA37HT67"/>
<protein>
    <submittedName>
        <fullName evidence="1">Uncharacterized protein</fullName>
    </submittedName>
</protein>
<dbReference type="Proteomes" id="UP001055108">
    <property type="component" value="Unassembled WGS sequence"/>
</dbReference>
<name>A0AA37HT67_9HYPH</name>
<accession>A0AA37HT67</accession>
<reference evidence="1" key="1">
    <citation type="journal article" date="2016" name="Front. Microbiol.">
        <title>Genome Sequence of the Piezophilic, Mesophilic Sulfate-Reducing Bacterium Desulfovibrio indicus J2T.</title>
        <authorList>
            <person name="Cao J."/>
            <person name="Maignien L."/>
            <person name="Shao Z."/>
            <person name="Alain K."/>
            <person name="Jebbar M."/>
        </authorList>
    </citation>
    <scope>NUCLEOTIDE SEQUENCE</scope>
    <source>
        <strain evidence="1">NBRC 103626</strain>
    </source>
</reference>
<gene>
    <name evidence="1" type="ORF">NBEOAGPD_4391</name>
</gene>
<sequence length="103" mass="11777">MASYLIQILLPLSNNGGAPFPGADFKRVRSELTDQFGGMTAFTRGPAEGVWEDGGEITHDNIIVFEVMADELDVRWWSDYRQMLEVRFRQESIVIRSLQTRLL</sequence>
<organism evidence="1 2">
    <name type="scientific">Methylobacterium gregans</name>
    <dbReference type="NCBI Taxonomy" id="374424"/>
    <lineage>
        <taxon>Bacteria</taxon>
        <taxon>Pseudomonadati</taxon>
        <taxon>Pseudomonadota</taxon>
        <taxon>Alphaproteobacteria</taxon>
        <taxon>Hyphomicrobiales</taxon>
        <taxon>Methylobacteriaceae</taxon>
        <taxon>Methylobacterium</taxon>
    </lineage>
</organism>
<proteinExistence type="predicted"/>
<evidence type="ECO:0000313" key="2">
    <source>
        <dbReference type="Proteomes" id="UP001055108"/>
    </source>
</evidence>
<dbReference type="RefSeq" id="WP_238306440.1">
    <property type="nucleotide sequence ID" value="NZ_BPQM01000128.1"/>
</dbReference>
<reference evidence="1" key="2">
    <citation type="submission" date="2021-08" db="EMBL/GenBank/DDBJ databases">
        <authorList>
            <person name="Tani A."/>
            <person name="Ola A."/>
            <person name="Ogura Y."/>
            <person name="Katsura K."/>
            <person name="Hayashi T."/>
        </authorList>
    </citation>
    <scope>NUCLEOTIDE SEQUENCE</scope>
    <source>
        <strain evidence="1">NBRC 103626</strain>
    </source>
</reference>
<comment type="caution">
    <text evidence="1">The sequence shown here is derived from an EMBL/GenBank/DDBJ whole genome shotgun (WGS) entry which is preliminary data.</text>
</comment>
<evidence type="ECO:0000313" key="1">
    <source>
        <dbReference type="EMBL" id="GJD81146.1"/>
    </source>
</evidence>
<dbReference type="EMBL" id="BPQM01000128">
    <property type="protein sequence ID" value="GJD81146.1"/>
    <property type="molecule type" value="Genomic_DNA"/>
</dbReference>
<keyword evidence="2" id="KW-1185">Reference proteome</keyword>